<dbReference type="InterPro" id="IPR049281">
    <property type="entry name" value="BVU_3817-like_C_sf"/>
</dbReference>
<dbReference type="InterPro" id="IPR041218">
    <property type="entry name" value="DUF5606"/>
</dbReference>
<dbReference type="EMBL" id="JBHTMY010000003">
    <property type="protein sequence ID" value="MFD1315736.1"/>
    <property type="molecule type" value="Genomic_DNA"/>
</dbReference>
<dbReference type="Pfam" id="PF21186">
    <property type="entry name" value="DUF6852"/>
    <property type="match status" value="1"/>
</dbReference>
<name>A0ABW3Y3D5_9FLAO</name>
<dbReference type="InterPro" id="IPR049282">
    <property type="entry name" value="BVU_3817_N_sf"/>
</dbReference>
<evidence type="ECO:0000313" key="4">
    <source>
        <dbReference type="Proteomes" id="UP001597201"/>
    </source>
</evidence>
<reference evidence="4" key="1">
    <citation type="journal article" date="2019" name="Int. J. Syst. Evol. Microbiol.">
        <title>The Global Catalogue of Microorganisms (GCM) 10K type strain sequencing project: providing services to taxonomists for standard genome sequencing and annotation.</title>
        <authorList>
            <consortium name="The Broad Institute Genomics Platform"/>
            <consortium name="The Broad Institute Genome Sequencing Center for Infectious Disease"/>
            <person name="Wu L."/>
            <person name="Ma J."/>
        </authorList>
    </citation>
    <scope>NUCLEOTIDE SEQUENCE [LARGE SCALE GENOMIC DNA]</scope>
    <source>
        <strain evidence="4">CCUG 61485</strain>
    </source>
</reference>
<keyword evidence="4" id="KW-1185">Reference proteome</keyword>
<organism evidence="3 4">
    <name type="scientific">Namhaeicola litoreus</name>
    <dbReference type="NCBI Taxonomy" id="1052145"/>
    <lineage>
        <taxon>Bacteria</taxon>
        <taxon>Pseudomonadati</taxon>
        <taxon>Bacteroidota</taxon>
        <taxon>Flavobacteriia</taxon>
        <taxon>Flavobacteriales</taxon>
        <taxon>Flavobacteriaceae</taxon>
        <taxon>Namhaeicola</taxon>
    </lineage>
</organism>
<accession>A0ABW3Y3D5</accession>
<protein>
    <submittedName>
        <fullName evidence="3">DUF5606 domain-containing protein</fullName>
    </submittedName>
</protein>
<dbReference type="InterPro" id="IPR049280">
    <property type="entry name" value="DUF6852"/>
</dbReference>
<comment type="caution">
    <text evidence="3">The sequence shown here is derived from an EMBL/GenBank/DDBJ whole genome shotgun (WGS) entry which is preliminary data.</text>
</comment>
<feature type="domain" description="DUF6852" evidence="2">
    <location>
        <begin position="51"/>
        <end position="119"/>
    </location>
</feature>
<gene>
    <name evidence="3" type="ORF">ACFQ39_08925</name>
</gene>
<evidence type="ECO:0000259" key="1">
    <source>
        <dbReference type="Pfam" id="PF18347"/>
    </source>
</evidence>
<evidence type="ECO:0000313" key="3">
    <source>
        <dbReference type="EMBL" id="MFD1315736.1"/>
    </source>
</evidence>
<dbReference type="Gene3D" id="2.30.30.730">
    <property type="match status" value="1"/>
</dbReference>
<dbReference type="Proteomes" id="UP001597201">
    <property type="component" value="Unassembled WGS sequence"/>
</dbReference>
<dbReference type="RefSeq" id="WP_377178193.1">
    <property type="nucleotide sequence ID" value="NZ_JBHTMY010000003.1"/>
</dbReference>
<dbReference type="Gene3D" id="1.10.10.1650">
    <property type="match status" value="1"/>
</dbReference>
<evidence type="ECO:0000259" key="2">
    <source>
        <dbReference type="Pfam" id="PF21186"/>
    </source>
</evidence>
<feature type="domain" description="DUF5606" evidence="1">
    <location>
        <begin position="4"/>
        <end position="48"/>
    </location>
</feature>
<dbReference type="Pfam" id="PF18347">
    <property type="entry name" value="DUF5606"/>
    <property type="match status" value="1"/>
</dbReference>
<proteinExistence type="predicted"/>
<sequence>MKIEKIVSIAGKPGLFLVLSQGKNSLIVESLADKKRLPITNLQNISALSDIAIYTYEEEVPLREVFYSIYKKENGAKTNVKITDKEELTSYFSEVLPNFDEERVYPSNIKKVVQWYNLLVDAGFDFESVKEVEEENKEEGES</sequence>